<sequence>MPPESEALNNLLKSNGLHENLAKIYISNAKLTKTVQVLVKSHIGENKRLLVVYISLAHSHCTSSLVTRACNPSGDVKVMGHWADLFGPDSERLSTGLPVPKRRRLREAGFTEQRPPPAFDGGRITGRSSRKLASILLKPQPLLLLLLHQLPRPPLLTLLLHLPLKITDMRLVYSRVESKVNGFGTKLR</sequence>
<organism evidence="1 2">
    <name type="scientific">Brassica rapa subsp. trilocularis</name>
    <dbReference type="NCBI Taxonomy" id="1813537"/>
    <lineage>
        <taxon>Eukaryota</taxon>
        <taxon>Viridiplantae</taxon>
        <taxon>Streptophyta</taxon>
        <taxon>Embryophyta</taxon>
        <taxon>Tracheophyta</taxon>
        <taxon>Spermatophyta</taxon>
        <taxon>Magnoliopsida</taxon>
        <taxon>eudicotyledons</taxon>
        <taxon>Gunneridae</taxon>
        <taxon>Pentapetalae</taxon>
        <taxon>rosids</taxon>
        <taxon>malvids</taxon>
        <taxon>Brassicales</taxon>
        <taxon>Brassicaceae</taxon>
        <taxon>Brassiceae</taxon>
        <taxon>Brassica</taxon>
    </lineage>
</organism>
<comment type="caution">
    <text evidence="1">The sequence shown here is derived from an EMBL/GenBank/DDBJ whole genome shotgun (WGS) entry which is preliminary data.</text>
</comment>
<accession>A0ABQ7LN82</accession>
<keyword evidence="2" id="KW-1185">Reference proteome</keyword>
<protein>
    <submittedName>
        <fullName evidence="1">Uncharacterized protein</fullName>
    </submittedName>
</protein>
<gene>
    <name evidence="1" type="primary">A08p004320.1_BraROA</name>
    <name evidence="1" type="ORF">IGI04_029569</name>
</gene>
<dbReference type="EMBL" id="JADBGQ010000007">
    <property type="protein sequence ID" value="KAG5388028.1"/>
    <property type="molecule type" value="Genomic_DNA"/>
</dbReference>
<evidence type="ECO:0000313" key="1">
    <source>
        <dbReference type="EMBL" id="KAG5388028.1"/>
    </source>
</evidence>
<evidence type="ECO:0000313" key="2">
    <source>
        <dbReference type="Proteomes" id="UP000823674"/>
    </source>
</evidence>
<reference evidence="1 2" key="1">
    <citation type="submission" date="2021-03" db="EMBL/GenBank/DDBJ databases">
        <authorList>
            <person name="King G.J."/>
            <person name="Bancroft I."/>
            <person name="Baten A."/>
            <person name="Bloomfield J."/>
            <person name="Borpatragohain P."/>
            <person name="He Z."/>
            <person name="Irish N."/>
            <person name="Irwin J."/>
            <person name="Liu K."/>
            <person name="Mauleon R.P."/>
            <person name="Moore J."/>
            <person name="Morris R."/>
            <person name="Ostergaard L."/>
            <person name="Wang B."/>
            <person name="Wells R."/>
        </authorList>
    </citation>
    <scope>NUCLEOTIDE SEQUENCE [LARGE SCALE GENOMIC DNA]</scope>
    <source>
        <strain evidence="1">R-o-18</strain>
        <tissue evidence="1">Leaf</tissue>
    </source>
</reference>
<dbReference type="Proteomes" id="UP000823674">
    <property type="component" value="Chromosome A08"/>
</dbReference>
<name>A0ABQ7LN82_BRACM</name>
<proteinExistence type="predicted"/>